<evidence type="ECO:0000313" key="11">
    <source>
        <dbReference type="EMBL" id="XCG50389.1"/>
    </source>
</evidence>
<organism evidence="11">
    <name type="scientific">Mesorhizobium sp. WSM2240</name>
    <dbReference type="NCBI Taxonomy" id="3228851"/>
    <lineage>
        <taxon>Bacteria</taxon>
        <taxon>Pseudomonadati</taxon>
        <taxon>Pseudomonadota</taxon>
        <taxon>Alphaproteobacteria</taxon>
        <taxon>Hyphomicrobiales</taxon>
        <taxon>Phyllobacteriaceae</taxon>
        <taxon>Mesorhizobium</taxon>
    </lineage>
</organism>
<gene>
    <name evidence="11" type="ORF">ABVK50_07880</name>
</gene>
<keyword evidence="9 10" id="KW-0998">Cell outer membrane</keyword>
<dbReference type="Pfam" id="PF02530">
    <property type="entry name" value="Porin_2"/>
    <property type="match status" value="1"/>
</dbReference>
<dbReference type="AlphaFoldDB" id="A0AAU8CW09"/>
<dbReference type="GO" id="GO:0006811">
    <property type="term" value="P:monoatomic ion transport"/>
    <property type="evidence" value="ECO:0007669"/>
    <property type="project" value="UniProtKB-KW"/>
</dbReference>
<dbReference type="EMBL" id="CP159253">
    <property type="protein sequence ID" value="XCG50389.1"/>
    <property type="molecule type" value="Genomic_DNA"/>
</dbReference>
<evidence type="ECO:0000256" key="9">
    <source>
        <dbReference type="ARBA" id="ARBA00023237"/>
    </source>
</evidence>
<keyword evidence="6 10" id="KW-0406">Ion transport</keyword>
<evidence type="ECO:0000256" key="10">
    <source>
        <dbReference type="RuleBase" id="RU364005"/>
    </source>
</evidence>
<evidence type="ECO:0000256" key="4">
    <source>
        <dbReference type="ARBA" id="ARBA00022692"/>
    </source>
</evidence>
<dbReference type="SUPFAM" id="SSF56935">
    <property type="entry name" value="Porins"/>
    <property type="match status" value="1"/>
</dbReference>
<evidence type="ECO:0000256" key="6">
    <source>
        <dbReference type="ARBA" id="ARBA00023065"/>
    </source>
</evidence>
<keyword evidence="5 10" id="KW-0732">Signal</keyword>
<keyword evidence="8 10" id="KW-0472">Membrane</keyword>
<comment type="function">
    <text evidence="10">Forms passive diffusion pores that allow small molecular weight hydrophilic materials across the outer membrane.</text>
</comment>
<evidence type="ECO:0000256" key="5">
    <source>
        <dbReference type="ARBA" id="ARBA00022729"/>
    </source>
</evidence>
<sequence length="394" mass="42763">MNIKSLLLGSAAALVAVSGARAADAVVIAEPEPMEYVRVCDVYGTGFFYIPGTETCLRIGGYLRYDIGVGILGHQDVFDKEDLSEGDFDTNDAYYKRARFQLRTDARSETELGTLRVYAAINFQYTTDDPGGITDASDAVGIEHAYIELGGFRIGKTDSLFSTFTGYAGGVIQDDLIGYGPFGTHQIAYTFTGGNGFSAAIALEEGDGGSGSFFNDFNDDGIVDPGEVTTIGNLYTLDSYVPHVVGGLAWTQGWGGISAVAGYDANWEEWAAKVRLDVNATEQLSLFIMAGYASNDDDNNFFGSDESPNYYGNWGGDWAVWGGGTFTVSEQTKINVQLSYDEQENFAAVANVNYTLVPGLVITPEIVYVDNFDDDFEDDDEDEIGGFLRFQRTF</sequence>
<comment type="subcellular location">
    <subcellularLocation>
        <location evidence="10">Cell outer membrane</location>
        <topology evidence="10">Multi-pass membrane protein</topology>
    </subcellularLocation>
</comment>
<dbReference type="GO" id="GO:0009279">
    <property type="term" value="C:cell outer membrane"/>
    <property type="evidence" value="ECO:0007669"/>
    <property type="project" value="UniProtKB-SubCell"/>
</dbReference>
<name>A0AAU8CW09_9HYPH</name>
<evidence type="ECO:0000256" key="3">
    <source>
        <dbReference type="ARBA" id="ARBA00022452"/>
    </source>
</evidence>
<comment type="domain">
    <text evidence="10">Consists of 16-stranded beta-barrel sheets, with large surface-exposed loops, that form a transmembrane pore at the center of each barrel. The pore is partially ocluded by a peptide loop that folds into the pore lumen.</text>
</comment>
<keyword evidence="2 10" id="KW-0813">Transport</keyword>
<proteinExistence type="inferred from homology"/>
<comment type="similarity">
    <text evidence="1 10">Belongs to the alphaproteobacteria porin family.</text>
</comment>
<keyword evidence="3 10" id="KW-1134">Transmembrane beta strand</keyword>
<evidence type="ECO:0000256" key="8">
    <source>
        <dbReference type="ARBA" id="ARBA00023136"/>
    </source>
</evidence>
<evidence type="ECO:0000256" key="1">
    <source>
        <dbReference type="ARBA" id="ARBA00009521"/>
    </source>
</evidence>
<dbReference type="GO" id="GO:0046930">
    <property type="term" value="C:pore complex"/>
    <property type="evidence" value="ECO:0007669"/>
    <property type="project" value="UniProtKB-KW"/>
</dbReference>
<feature type="chain" id="PRO_5043111655" description="Porin" evidence="10">
    <location>
        <begin position="23"/>
        <end position="394"/>
    </location>
</feature>
<dbReference type="InterPro" id="IPR018247">
    <property type="entry name" value="EF_Hand_1_Ca_BS"/>
</dbReference>
<evidence type="ECO:0000256" key="2">
    <source>
        <dbReference type="ARBA" id="ARBA00022448"/>
    </source>
</evidence>
<dbReference type="PROSITE" id="PS00018">
    <property type="entry name" value="EF_HAND_1"/>
    <property type="match status" value="1"/>
</dbReference>
<protein>
    <recommendedName>
        <fullName evidence="10">Porin</fullName>
    </recommendedName>
</protein>
<keyword evidence="4 10" id="KW-0812">Transmembrane</keyword>
<accession>A0AAU8CW09</accession>
<evidence type="ECO:0000256" key="7">
    <source>
        <dbReference type="ARBA" id="ARBA00023114"/>
    </source>
</evidence>
<reference evidence="11" key="1">
    <citation type="submission" date="2024-06" db="EMBL/GenBank/DDBJ databases">
        <title>Mesorhizobium karijinii sp. nov., a symbiont of the iconic Swainsona formosa from arid Australia.</title>
        <authorList>
            <person name="Hill Y.J."/>
            <person name="Watkin E.L.J."/>
            <person name="O'Hara G.W."/>
            <person name="Terpolilli J."/>
            <person name="Tye M.L."/>
            <person name="Kohlmeier M.G."/>
        </authorList>
    </citation>
    <scope>NUCLEOTIDE SEQUENCE</scope>
    <source>
        <strain evidence="11">WSM2240</strain>
    </source>
</reference>
<feature type="signal peptide" evidence="10">
    <location>
        <begin position="1"/>
        <end position="22"/>
    </location>
</feature>
<dbReference type="RefSeq" id="WP_353642083.1">
    <property type="nucleotide sequence ID" value="NZ_CP159253.1"/>
</dbReference>
<dbReference type="GO" id="GO:0015288">
    <property type="term" value="F:porin activity"/>
    <property type="evidence" value="ECO:0007669"/>
    <property type="project" value="UniProtKB-KW"/>
</dbReference>
<keyword evidence="7 10" id="KW-0626">Porin</keyword>
<dbReference type="InterPro" id="IPR003684">
    <property type="entry name" value="Porin_alphabac"/>
</dbReference>